<protein>
    <recommendedName>
        <fullName evidence="6">Type I restriction modification DNA specificity domain-containing protein</fullName>
    </recommendedName>
</protein>
<proteinExistence type="inferred from homology"/>
<dbReference type="SUPFAM" id="SSF116734">
    <property type="entry name" value="DNA methylase specificity domain"/>
    <property type="match status" value="2"/>
</dbReference>
<comment type="subunit">
    <text evidence="4">The methyltransferase is composed of M and S polypeptides.</text>
</comment>
<evidence type="ECO:0000256" key="1">
    <source>
        <dbReference type="ARBA" id="ARBA00010923"/>
    </source>
</evidence>
<dbReference type="GO" id="GO:0009307">
    <property type="term" value="P:DNA restriction-modification system"/>
    <property type="evidence" value="ECO:0007669"/>
    <property type="project" value="UniProtKB-KW"/>
</dbReference>
<evidence type="ECO:0000259" key="6">
    <source>
        <dbReference type="Pfam" id="PF01420"/>
    </source>
</evidence>
<dbReference type="REBASE" id="137073">
    <property type="entry name" value="S.Lam15ORF7815P"/>
</dbReference>
<dbReference type="KEGG" id="lao:AOX59_07810"/>
<dbReference type="OrthoDB" id="9811611at2"/>
<reference evidence="7 8" key="1">
    <citation type="submission" date="2016-01" db="EMBL/GenBank/DDBJ databases">
        <title>Complete genome sequence of strain Lentibacillus amyloliquefaciens LAM0015T isolated from saline sediment.</title>
        <authorList>
            <person name="Wang J.-L."/>
            <person name="He M.-X."/>
        </authorList>
    </citation>
    <scope>NUCLEOTIDE SEQUENCE [LARGE SCALE GENOMIC DNA]</scope>
    <source>
        <strain evidence="7 8">LAM0015</strain>
    </source>
</reference>
<keyword evidence="5" id="KW-0175">Coiled coil</keyword>
<dbReference type="InterPro" id="IPR000055">
    <property type="entry name" value="Restrct_endonuc_typeI_TRD"/>
</dbReference>
<accession>A0A0U4ED77</accession>
<dbReference type="RefSeq" id="WP_068444229.1">
    <property type="nucleotide sequence ID" value="NZ_CP013862.1"/>
</dbReference>
<dbReference type="CDD" id="cd17293">
    <property type="entry name" value="RMtype1_S_Ppo21ORF8840P_TRD1-CR1_like"/>
    <property type="match status" value="1"/>
</dbReference>
<evidence type="ECO:0000313" key="7">
    <source>
        <dbReference type="EMBL" id="ALX48521.1"/>
    </source>
</evidence>
<feature type="coiled-coil region" evidence="5">
    <location>
        <begin position="179"/>
        <end position="206"/>
    </location>
</feature>
<evidence type="ECO:0000313" key="8">
    <source>
        <dbReference type="Proteomes" id="UP000050331"/>
    </source>
</evidence>
<dbReference type="GO" id="GO:0003677">
    <property type="term" value="F:DNA binding"/>
    <property type="evidence" value="ECO:0007669"/>
    <property type="project" value="UniProtKB-KW"/>
</dbReference>
<dbReference type="Pfam" id="PF01420">
    <property type="entry name" value="Methylase_S"/>
    <property type="match status" value="2"/>
</dbReference>
<evidence type="ECO:0000256" key="3">
    <source>
        <dbReference type="ARBA" id="ARBA00023125"/>
    </source>
</evidence>
<dbReference type="PANTHER" id="PTHR43140:SF1">
    <property type="entry name" value="TYPE I RESTRICTION ENZYME ECOKI SPECIFICITY SUBUNIT"/>
    <property type="match status" value="1"/>
</dbReference>
<dbReference type="InterPro" id="IPR044946">
    <property type="entry name" value="Restrct_endonuc_typeI_TRD_sf"/>
</dbReference>
<dbReference type="AlphaFoldDB" id="A0A0U4ED77"/>
<dbReference type="PANTHER" id="PTHR43140">
    <property type="entry name" value="TYPE-1 RESTRICTION ENZYME ECOKI SPECIFICITY PROTEIN"/>
    <property type="match status" value="1"/>
</dbReference>
<dbReference type="InterPro" id="IPR051212">
    <property type="entry name" value="Type-I_RE_S_subunit"/>
</dbReference>
<sequence length="460" mass="51575">MSKKQNKTVEELLDEALVSEEEQPYEVPENWIWVSVGTLNNIVTGSTPSKKKKEYYGGNFPFIKPTELDDEKNAKGASEYLTNEGKEASKVIPSESTLICCIGSIGKAAFNNFECSTNQQINSLVPRKKIINPLFNYYQAITPYFQSELNNRSYATTVSIINKSKMSLVPIPLPPLSEQKRIANKVERLLDNVDKAKQLIEEAKGTFELRRAAIIKKGFKGELTAQNQNNNYVNQSIISQPFVGNTLPPGWTWKPLSDLVDEVKEKYDPQANDIKPYIGLEHLSKGGGIITTSNSEGIKSAKKAFKDGDLLYGRLRPYLNKHAIVSFDGICSTDILVLRPNGEMENELLNYYIGLPEVVKYSSENSSGVNLPRVSSKELLKLIVPVPPKEEQLILKKILERMLNNLTVAEKTTNIIEKIDKIKHSILSKAFRGELGTHDPTEENAMDLLKEVLTEDQPNK</sequence>
<keyword evidence="8" id="KW-1185">Reference proteome</keyword>
<keyword evidence="3" id="KW-0238">DNA-binding</keyword>
<feature type="domain" description="Type I restriction modification DNA specificity" evidence="6">
    <location>
        <begin position="28"/>
        <end position="203"/>
    </location>
</feature>
<organism evidence="7 8">
    <name type="scientific">Lentibacillus amyloliquefaciens</name>
    <dbReference type="NCBI Taxonomy" id="1472767"/>
    <lineage>
        <taxon>Bacteria</taxon>
        <taxon>Bacillati</taxon>
        <taxon>Bacillota</taxon>
        <taxon>Bacilli</taxon>
        <taxon>Bacillales</taxon>
        <taxon>Bacillaceae</taxon>
        <taxon>Lentibacillus</taxon>
    </lineage>
</organism>
<feature type="domain" description="Type I restriction modification DNA specificity" evidence="6">
    <location>
        <begin position="251"/>
        <end position="417"/>
    </location>
</feature>
<dbReference type="CDD" id="cd16961">
    <property type="entry name" value="RMtype1_S_TRD-CR_like"/>
    <property type="match status" value="1"/>
</dbReference>
<dbReference type="EMBL" id="CP013862">
    <property type="protein sequence ID" value="ALX48521.1"/>
    <property type="molecule type" value="Genomic_DNA"/>
</dbReference>
<comment type="similarity">
    <text evidence="1">Belongs to the type-I restriction system S methylase family.</text>
</comment>
<evidence type="ECO:0000256" key="4">
    <source>
        <dbReference type="ARBA" id="ARBA00038652"/>
    </source>
</evidence>
<keyword evidence="2" id="KW-0680">Restriction system</keyword>
<evidence type="ECO:0000256" key="2">
    <source>
        <dbReference type="ARBA" id="ARBA00022747"/>
    </source>
</evidence>
<dbReference type="Gene3D" id="3.90.220.20">
    <property type="entry name" value="DNA methylase specificity domains"/>
    <property type="match status" value="2"/>
</dbReference>
<dbReference type="Proteomes" id="UP000050331">
    <property type="component" value="Chromosome"/>
</dbReference>
<gene>
    <name evidence="7" type="ORF">AOX59_07810</name>
</gene>
<name>A0A0U4ED77_9BACI</name>
<evidence type="ECO:0000256" key="5">
    <source>
        <dbReference type="SAM" id="Coils"/>
    </source>
</evidence>
<dbReference type="STRING" id="1472767.AOX59_07810"/>